<dbReference type="GeneID" id="25325113"/>
<feature type="region of interest" description="Disordered" evidence="1">
    <location>
        <begin position="146"/>
        <end position="175"/>
    </location>
</feature>
<organism evidence="2 3">
    <name type="scientific">Exophiala xenobiotica</name>
    <dbReference type="NCBI Taxonomy" id="348802"/>
    <lineage>
        <taxon>Eukaryota</taxon>
        <taxon>Fungi</taxon>
        <taxon>Dikarya</taxon>
        <taxon>Ascomycota</taxon>
        <taxon>Pezizomycotina</taxon>
        <taxon>Eurotiomycetes</taxon>
        <taxon>Chaetothyriomycetidae</taxon>
        <taxon>Chaetothyriales</taxon>
        <taxon>Herpotrichiellaceae</taxon>
        <taxon>Exophiala</taxon>
    </lineage>
</organism>
<sequence>MNFDNTSSASQRCLFFRLRQLADRKRKRAPEDTTPPPVPQWKRAGFRSAEEAKITFWDNLTTVPLLPWALREFDRRYRVSVGPASKRVTGSTGRPAGRVTRSAARRAAEVNPAVRQSIVLQERAAQLKHFAKRGGPDLHDLRGYSEPAEASRAMPPTKTSYRGLSNSSQLTFRGSGRTSAYDSGFKEHLIMHGIYPNGVRRPDGSLAPRPDNWGDIQQVMRRRRASLSPSRFSDVAFEAYVEQTYEAIDQAGVIEKAFPILKGNSGMLSGSKRTFSRLAPLTDGTIGDARPDFYYGARPDQANQRVQDDLNPYIIPSGNDSAPILPNNFTDLFGPDENPAVVRRQACYDGAIGARALQHLQSYGLPEPVLDNNAYTITSTFDGQNLYMYTTYPTAPASPEARPEYHMNQAGAFALTGNADYCRQGLTAYRNMRVWTEKKRDEFIEAANERPATVIPPLQQVWLRP</sequence>
<evidence type="ECO:0000313" key="3">
    <source>
        <dbReference type="Proteomes" id="UP000054342"/>
    </source>
</evidence>
<dbReference type="Proteomes" id="UP000054342">
    <property type="component" value="Unassembled WGS sequence"/>
</dbReference>
<name>A0A0D2C1R4_9EURO</name>
<dbReference type="AlphaFoldDB" id="A0A0D2C1R4"/>
<dbReference type="EMBL" id="KN847318">
    <property type="protein sequence ID" value="KIW58706.1"/>
    <property type="molecule type" value="Genomic_DNA"/>
</dbReference>
<feature type="compositionally biased region" description="Polar residues" evidence="1">
    <location>
        <begin position="157"/>
        <end position="175"/>
    </location>
</feature>
<keyword evidence="3" id="KW-1185">Reference proteome</keyword>
<evidence type="ECO:0000256" key="1">
    <source>
        <dbReference type="SAM" id="MobiDB-lite"/>
    </source>
</evidence>
<gene>
    <name evidence="2" type="ORF">PV05_03205</name>
</gene>
<accession>A0A0D2C1R4</accession>
<reference evidence="2 3" key="1">
    <citation type="submission" date="2015-01" db="EMBL/GenBank/DDBJ databases">
        <title>The Genome Sequence of Exophiala xenobiotica CBS118157.</title>
        <authorList>
            <consortium name="The Broad Institute Genomics Platform"/>
            <person name="Cuomo C."/>
            <person name="de Hoog S."/>
            <person name="Gorbushina A."/>
            <person name="Stielow B."/>
            <person name="Teixiera M."/>
            <person name="Abouelleil A."/>
            <person name="Chapman S.B."/>
            <person name="Priest M."/>
            <person name="Young S.K."/>
            <person name="Wortman J."/>
            <person name="Nusbaum C."/>
            <person name="Birren B."/>
        </authorList>
    </citation>
    <scope>NUCLEOTIDE SEQUENCE [LARGE SCALE GENOMIC DNA]</scope>
    <source>
        <strain evidence="2 3">CBS 118157</strain>
    </source>
</reference>
<protein>
    <submittedName>
        <fullName evidence="2">Uncharacterized protein</fullName>
    </submittedName>
</protein>
<dbReference type="OrthoDB" id="5393196at2759"/>
<evidence type="ECO:0000313" key="2">
    <source>
        <dbReference type="EMBL" id="KIW58706.1"/>
    </source>
</evidence>
<dbReference type="HOGENOM" id="CLU_023878_1_1_1"/>
<dbReference type="STRING" id="348802.A0A0D2C1R4"/>
<proteinExistence type="predicted"/>
<dbReference type="RefSeq" id="XP_013319290.1">
    <property type="nucleotide sequence ID" value="XM_013463836.1"/>
</dbReference>